<accession>A0AAN5IG36</accession>
<keyword evidence="1" id="KW-0812">Transmembrane</keyword>
<protein>
    <recommendedName>
        <fullName evidence="4">G protein-coupled receptor</fullName>
    </recommendedName>
</protein>
<keyword evidence="1" id="KW-0472">Membrane</keyword>
<evidence type="ECO:0008006" key="4">
    <source>
        <dbReference type="Google" id="ProtNLM"/>
    </source>
</evidence>
<sequence length="191" mass="21622">IVLPLDRRFNFVGWRKILLFVVLQMYIVVAIGSMVYFMRKSAIAGEESLPAELLWVRTRTTHIFMKPDVNAEYAQYVGTAAAIFPTASICAMIIQLVREVKKGMLNSSTATRRYQRMAVRSLILQGVVPSMVYQVPSFANAGLQMSSSIFETGDNFDRIAMIVSPLLYQINTTHTFVSSLTILYCFPSFRR</sequence>
<feature type="non-terminal residue" evidence="2">
    <location>
        <position position="1"/>
    </location>
</feature>
<dbReference type="Proteomes" id="UP001328107">
    <property type="component" value="Unassembled WGS sequence"/>
</dbReference>
<keyword evidence="3" id="KW-1185">Reference proteome</keyword>
<evidence type="ECO:0000313" key="2">
    <source>
        <dbReference type="EMBL" id="GMR62191.1"/>
    </source>
</evidence>
<dbReference type="EMBL" id="BTRK01000006">
    <property type="protein sequence ID" value="GMR62191.1"/>
    <property type="molecule type" value="Genomic_DNA"/>
</dbReference>
<feature type="transmembrane region" description="Helical" evidence="1">
    <location>
        <begin position="159"/>
        <end position="186"/>
    </location>
</feature>
<feature type="non-terminal residue" evidence="2">
    <location>
        <position position="191"/>
    </location>
</feature>
<dbReference type="PANTHER" id="PTHR22941:SF26">
    <property type="entry name" value="SERPENTINE RECEPTOR, CLASS H"/>
    <property type="match status" value="1"/>
</dbReference>
<proteinExistence type="predicted"/>
<dbReference type="PANTHER" id="PTHR22941">
    <property type="entry name" value="SERPENTINE RECEPTOR"/>
    <property type="match status" value="1"/>
</dbReference>
<gene>
    <name evidence="2" type="ORF">PMAYCL1PPCAC_32386</name>
</gene>
<organism evidence="2 3">
    <name type="scientific">Pristionchus mayeri</name>
    <dbReference type="NCBI Taxonomy" id="1317129"/>
    <lineage>
        <taxon>Eukaryota</taxon>
        <taxon>Metazoa</taxon>
        <taxon>Ecdysozoa</taxon>
        <taxon>Nematoda</taxon>
        <taxon>Chromadorea</taxon>
        <taxon>Rhabditida</taxon>
        <taxon>Rhabditina</taxon>
        <taxon>Diplogasteromorpha</taxon>
        <taxon>Diplogasteroidea</taxon>
        <taxon>Neodiplogasteridae</taxon>
        <taxon>Pristionchus</taxon>
    </lineage>
</organism>
<comment type="caution">
    <text evidence="2">The sequence shown here is derived from an EMBL/GenBank/DDBJ whole genome shotgun (WGS) entry which is preliminary data.</text>
</comment>
<evidence type="ECO:0000313" key="3">
    <source>
        <dbReference type="Proteomes" id="UP001328107"/>
    </source>
</evidence>
<feature type="transmembrane region" description="Helical" evidence="1">
    <location>
        <begin position="73"/>
        <end position="97"/>
    </location>
</feature>
<dbReference type="InterPro" id="IPR053220">
    <property type="entry name" value="Nematode_rcpt-like_serp_H"/>
</dbReference>
<dbReference type="AlphaFoldDB" id="A0AAN5IG36"/>
<feature type="transmembrane region" description="Helical" evidence="1">
    <location>
        <begin position="17"/>
        <end position="38"/>
    </location>
</feature>
<feature type="transmembrane region" description="Helical" evidence="1">
    <location>
        <begin position="118"/>
        <end position="139"/>
    </location>
</feature>
<name>A0AAN5IG36_9BILA</name>
<keyword evidence="1" id="KW-1133">Transmembrane helix</keyword>
<reference evidence="3" key="1">
    <citation type="submission" date="2022-10" db="EMBL/GenBank/DDBJ databases">
        <title>Genome assembly of Pristionchus species.</title>
        <authorList>
            <person name="Yoshida K."/>
            <person name="Sommer R.J."/>
        </authorList>
    </citation>
    <scope>NUCLEOTIDE SEQUENCE [LARGE SCALE GENOMIC DNA]</scope>
    <source>
        <strain evidence="3">RS5460</strain>
    </source>
</reference>
<evidence type="ECO:0000256" key="1">
    <source>
        <dbReference type="SAM" id="Phobius"/>
    </source>
</evidence>